<gene>
    <name evidence="1" type="ORF">B0T20DRAFT_266610</name>
</gene>
<evidence type="ECO:0000313" key="1">
    <source>
        <dbReference type="EMBL" id="KAK3396259.1"/>
    </source>
</evidence>
<proteinExistence type="predicted"/>
<accession>A0AAE0PA93</accession>
<evidence type="ECO:0000313" key="2">
    <source>
        <dbReference type="Proteomes" id="UP001281003"/>
    </source>
</evidence>
<name>A0AAE0PA93_SORBR</name>
<reference evidence="1" key="2">
    <citation type="submission" date="2023-07" db="EMBL/GenBank/DDBJ databases">
        <authorList>
            <consortium name="Lawrence Berkeley National Laboratory"/>
            <person name="Haridas S."/>
            <person name="Hensen N."/>
            <person name="Bonometti L."/>
            <person name="Westerberg I."/>
            <person name="Brannstrom I.O."/>
            <person name="Guillou S."/>
            <person name="Cros-Aarteil S."/>
            <person name="Calhoun S."/>
            <person name="Kuo A."/>
            <person name="Mondo S."/>
            <person name="Pangilinan J."/>
            <person name="Riley R."/>
            <person name="LaButti K."/>
            <person name="Andreopoulos B."/>
            <person name="Lipzen A."/>
            <person name="Chen C."/>
            <person name="Yanf M."/>
            <person name="Daum C."/>
            <person name="Ng V."/>
            <person name="Clum A."/>
            <person name="Steindorff A."/>
            <person name="Ohm R."/>
            <person name="Martin F."/>
            <person name="Silar P."/>
            <person name="Natvig D."/>
            <person name="Lalanne C."/>
            <person name="Gautier V."/>
            <person name="Ament-velasquez S.L."/>
            <person name="Kruys A."/>
            <person name="Hutchinson M.I."/>
            <person name="Powell A.J."/>
            <person name="Barry K."/>
            <person name="Miller A.N."/>
            <person name="Grigoriev I.V."/>
            <person name="Debuchy R."/>
            <person name="Gladieux P."/>
            <person name="Thoren M.H."/>
            <person name="Johannesson H."/>
        </authorList>
    </citation>
    <scope>NUCLEOTIDE SEQUENCE</scope>
    <source>
        <strain evidence="1">FGSC 1904</strain>
    </source>
</reference>
<keyword evidence="2" id="KW-1185">Reference proteome</keyword>
<organism evidence="1 2">
    <name type="scientific">Sordaria brevicollis</name>
    <dbReference type="NCBI Taxonomy" id="83679"/>
    <lineage>
        <taxon>Eukaryota</taxon>
        <taxon>Fungi</taxon>
        <taxon>Dikarya</taxon>
        <taxon>Ascomycota</taxon>
        <taxon>Pezizomycotina</taxon>
        <taxon>Sordariomycetes</taxon>
        <taxon>Sordariomycetidae</taxon>
        <taxon>Sordariales</taxon>
        <taxon>Sordariaceae</taxon>
        <taxon>Sordaria</taxon>
    </lineage>
</organism>
<comment type="caution">
    <text evidence="1">The sequence shown here is derived from an EMBL/GenBank/DDBJ whole genome shotgun (WGS) entry which is preliminary data.</text>
</comment>
<reference evidence="1" key="1">
    <citation type="journal article" date="2023" name="Mol. Phylogenet. Evol.">
        <title>Genome-scale phylogeny and comparative genomics of the fungal order Sordariales.</title>
        <authorList>
            <person name="Hensen N."/>
            <person name="Bonometti L."/>
            <person name="Westerberg I."/>
            <person name="Brannstrom I.O."/>
            <person name="Guillou S."/>
            <person name="Cros-Aarteil S."/>
            <person name="Calhoun S."/>
            <person name="Haridas S."/>
            <person name="Kuo A."/>
            <person name="Mondo S."/>
            <person name="Pangilinan J."/>
            <person name="Riley R."/>
            <person name="LaButti K."/>
            <person name="Andreopoulos B."/>
            <person name="Lipzen A."/>
            <person name="Chen C."/>
            <person name="Yan M."/>
            <person name="Daum C."/>
            <person name="Ng V."/>
            <person name="Clum A."/>
            <person name="Steindorff A."/>
            <person name="Ohm R.A."/>
            <person name="Martin F."/>
            <person name="Silar P."/>
            <person name="Natvig D.O."/>
            <person name="Lalanne C."/>
            <person name="Gautier V."/>
            <person name="Ament-Velasquez S.L."/>
            <person name="Kruys A."/>
            <person name="Hutchinson M.I."/>
            <person name="Powell A.J."/>
            <person name="Barry K."/>
            <person name="Miller A.N."/>
            <person name="Grigoriev I.V."/>
            <person name="Debuchy R."/>
            <person name="Gladieux P."/>
            <person name="Hiltunen Thoren M."/>
            <person name="Johannesson H."/>
        </authorList>
    </citation>
    <scope>NUCLEOTIDE SEQUENCE</scope>
    <source>
        <strain evidence="1">FGSC 1904</strain>
    </source>
</reference>
<dbReference type="AlphaFoldDB" id="A0AAE0PA93"/>
<sequence length="219" mass="24733">MTESIPLPLVSREACSSRWASPSSNGHNFSKCLEGIPFSFLSGLLRTPAKKMLASWTWSWTWSWRRLCPSFIKGCAEYQYRAVVVCPKPCCFLLSRNLTEIATIATWLSQQPSRWDIPNPWHALRAVDESESADSMPVVIWLSVMSAMKIRGSGERIIWMMSGYRTRLYRGTGFAVSCKLVLAVWSNWGGTARIGSCEREESDCWSSLFEVGVDRQGIC</sequence>
<protein>
    <submittedName>
        <fullName evidence="1">Uncharacterized protein</fullName>
    </submittedName>
</protein>
<dbReference type="Proteomes" id="UP001281003">
    <property type="component" value="Unassembled WGS sequence"/>
</dbReference>
<dbReference type="EMBL" id="JAUTDP010000009">
    <property type="protein sequence ID" value="KAK3396259.1"/>
    <property type="molecule type" value="Genomic_DNA"/>
</dbReference>